<name>A0A6G1HBR0_9PEZI</name>
<protein>
    <submittedName>
        <fullName evidence="1">Uncharacterized protein</fullName>
    </submittedName>
</protein>
<evidence type="ECO:0000313" key="2">
    <source>
        <dbReference type="Proteomes" id="UP000800041"/>
    </source>
</evidence>
<keyword evidence="2" id="KW-1185">Reference proteome</keyword>
<dbReference type="EMBL" id="ML977142">
    <property type="protein sequence ID" value="KAF1990497.1"/>
    <property type="molecule type" value="Genomic_DNA"/>
</dbReference>
<organism evidence="1 2">
    <name type="scientific">Aulographum hederae CBS 113979</name>
    <dbReference type="NCBI Taxonomy" id="1176131"/>
    <lineage>
        <taxon>Eukaryota</taxon>
        <taxon>Fungi</taxon>
        <taxon>Dikarya</taxon>
        <taxon>Ascomycota</taxon>
        <taxon>Pezizomycotina</taxon>
        <taxon>Dothideomycetes</taxon>
        <taxon>Pleosporomycetidae</taxon>
        <taxon>Aulographales</taxon>
        <taxon>Aulographaceae</taxon>
    </lineage>
</organism>
<reference evidence="1" key="1">
    <citation type="journal article" date="2020" name="Stud. Mycol.">
        <title>101 Dothideomycetes genomes: a test case for predicting lifestyles and emergence of pathogens.</title>
        <authorList>
            <person name="Haridas S."/>
            <person name="Albert R."/>
            <person name="Binder M."/>
            <person name="Bloem J."/>
            <person name="Labutti K."/>
            <person name="Salamov A."/>
            <person name="Andreopoulos B."/>
            <person name="Baker S."/>
            <person name="Barry K."/>
            <person name="Bills G."/>
            <person name="Bluhm B."/>
            <person name="Cannon C."/>
            <person name="Castanera R."/>
            <person name="Culley D."/>
            <person name="Daum C."/>
            <person name="Ezra D."/>
            <person name="Gonzalez J."/>
            <person name="Henrissat B."/>
            <person name="Kuo A."/>
            <person name="Liang C."/>
            <person name="Lipzen A."/>
            <person name="Lutzoni F."/>
            <person name="Magnuson J."/>
            <person name="Mondo S."/>
            <person name="Nolan M."/>
            <person name="Ohm R."/>
            <person name="Pangilinan J."/>
            <person name="Park H.-J."/>
            <person name="Ramirez L."/>
            <person name="Alfaro M."/>
            <person name="Sun H."/>
            <person name="Tritt A."/>
            <person name="Yoshinaga Y."/>
            <person name="Zwiers L.-H."/>
            <person name="Turgeon B."/>
            <person name="Goodwin S."/>
            <person name="Spatafora J."/>
            <person name="Crous P."/>
            <person name="Grigoriev I."/>
        </authorList>
    </citation>
    <scope>NUCLEOTIDE SEQUENCE</scope>
    <source>
        <strain evidence="1">CBS 113979</strain>
    </source>
</reference>
<evidence type="ECO:0000313" key="1">
    <source>
        <dbReference type="EMBL" id="KAF1990497.1"/>
    </source>
</evidence>
<dbReference type="Proteomes" id="UP000800041">
    <property type="component" value="Unassembled WGS sequence"/>
</dbReference>
<sequence>MFRGHDFQLVVHVATHVQQQPVADQPVSHLLEDEAVKSEEMGTSPARHQAREVRAVRGKQNILQRVRTIRVTIGWSWCFQLTSAYRHGASKAPIKCFRCEALPRAFRSRTSVRANVQLKAGLRPQLGALDLLTGQRDKLNCLQLFEFRELTREHCR</sequence>
<accession>A0A6G1HBR0</accession>
<dbReference type="AlphaFoldDB" id="A0A6G1HBR0"/>
<gene>
    <name evidence="1" type="ORF">K402DRAFT_230224</name>
</gene>
<proteinExistence type="predicted"/>